<feature type="transmembrane region" description="Helical" evidence="10">
    <location>
        <begin position="560"/>
        <end position="579"/>
    </location>
</feature>
<proteinExistence type="inferred from homology"/>
<dbReference type="FunFam" id="3.40.50.300:FF:000054">
    <property type="entry name" value="ABC multidrug transporter atrF"/>
    <property type="match status" value="1"/>
</dbReference>
<dbReference type="InterPro" id="IPR003593">
    <property type="entry name" value="AAA+_ATPase"/>
</dbReference>
<evidence type="ECO:0000313" key="12">
    <source>
        <dbReference type="EMBL" id="PSR88503.1"/>
    </source>
</evidence>
<keyword evidence="3" id="KW-0813">Transport</keyword>
<evidence type="ECO:0000256" key="4">
    <source>
        <dbReference type="ARBA" id="ARBA00022692"/>
    </source>
</evidence>
<evidence type="ECO:0000256" key="1">
    <source>
        <dbReference type="ARBA" id="ARBA00004141"/>
    </source>
</evidence>
<dbReference type="InterPro" id="IPR013525">
    <property type="entry name" value="ABC2_TM"/>
</dbReference>
<dbReference type="Pfam" id="PF01061">
    <property type="entry name" value="ABC2_membrane"/>
    <property type="match status" value="2"/>
</dbReference>
<dbReference type="EMBL" id="KZ678428">
    <property type="protein sequence ID" value="PSR88503.1"/>
    <property type="molecule type" value="Genomic_DNA"/>
</dbReference>
<feature type="domain" description="ABC transporter" evidence="11">
    <location>
        <begin position="64"/>
        <end position="309"/>
    </location>
</feature>
<dbReference type="InterPro" id="IPR003439">
    <property type="entry name" value="ABC_transporter-like_ATP-bd"/>
</dbReference>
<evidence type="ECO:0000313" key="13">
    <source>
        <dbReference type="Proteomes" id="UP000241462"/>
    </source>
</evidence>
<evidence type="ECO:0000256" key="9">
    <source>
        <dbReference type="SAM" id="MobiDB-lite"/>
    </source>
</evidence>
<keyword evidence="4 10" id="KW-0812">Transmembrane</keyword>
<dbReference type="InParanoid" id="A0A2T3AA17"/>
<keyword evidence="13" id="KW-1185">Reference proteome</keyword>
<feature type="domain" description="ABC transporter" evidence="11">
    <location>
        <begin position="742"/>
        <end position="980"/>
    </location>
</feature>
<evidence type="ECO:0000256" key="7">
    <source>
        <dbReference type="ARBA" id="ARBA00022989"/>
    </source>
</evidence>
<feature type="transmembrane region" description="Helical" evidence="10">
    <location>
        <begin position="1144"/>
        <end position="1174"/>
    </location>
</feature>
<feature type="transmembrane region" description="Helical" evidence="10">
    <location>
        <begin position="492"/>
        <end position="516"/>
    </location>
</feature>
<feature type="transmembrane region" description="Helical" evidence="10">
    <location>
        <begin position="1338"/>
        <end position="1362"/>
    </location>
</feature>
<accession>A0A2T3AA17</accession>
<reference evidence="12 13" key="1">
    <citation type="journal article" date="2018" name="Mycol. Prog.">
        <title>Coniella lustricola, a new species from submerged detritus.</title>
        <authorList>
            <person name="Raudabaugh D.B."/>
            <person name="Iturriaga T."/>
            <person name="Carver A."/>
            <person name="Mondo S."/>
            <person name="Pangilinan J."/>
            <person name="Lipzen A."/>
            <person name="He G."/>
            <person name="Amirebrahimi M."/>
            <person name="Grigoriev I.V."/>
            <person name="Miller A.N."/>
        </authorList>
    </citation>
    <scope>NUCLEOTIDE SEQUENCE [LARGE SCALE GENOMIC DNA]</scope>
    <source>
        <strain evidence="12 13">B22-T-1</strain>
    </source>
</reference>
<name>A0A2T3AA17_9PEZI</name>
<comment type="similarity">
    <text evidence="2">Belongs to the ABC transporter superfamily. ABCG family. PDR (TC 3.A.1.205) subfamily.</text>
</comment>
<dbReference type="GO" id="GO:0140359">
    <property type="term" value="F:ABC-type transporter activity"/>
    <property type="evidence" value="ECO:0007669"/>
    <property type="project" value="InterPro"/>
</dbReference>
<dbReference type="OrthoDB" id="245989at2759"/>
<comment type="subcellular location">
    <subcellularLocation>
        <location evidence="1">Membrane</location>
        <topology evidence="1">Multi-pass membrane protein</topology>
    </subcellularLocation>
</comment>
<dbReference type="GO" id="GO:0016887">
    <property type="term" value="F:ATP hydrolysis activity"/>
    <property type="evidence" value="ECO:0007669"/>
    <property type="project" value="InterPro"/>
</dbReference>
<keyword evidence="6" id="KW-0067">ATP-binding</keyword>
<sequence length="1389" mass="154653">MDSSLSPQGARADAEKTAVARSAGRQKTTQSSMSLAFGQLSVHALGRQTDYQRTVSNFPLASAKRAANWMKGRSRFRIDILQGLEGVVSSGEMLLVLGNPGSGCTTMLKALAGVTYDFDVNPESMLNYQGLSSKQLTSEFRGKVTYQAEADIHFPTLTMRETLTFASKARRLPTQWDGCRDAAEREAETLGLTEALDTKMGNSLIPGVSGGERKRTSIAEILVGNSALQCWDNSTRGLDSANALQFVTTLRRRTTESGSVAIVTLYQAGEDIYNLFDKVTVLHHGRQIYFGPAADAKQYFTDLGFIVPTRSTTPEFLTSVTRPVSLRPRMTDNAAVCPRSAADFVQLWQRSRHHQALVEEIDEYNRVYPPGTQQSLVAMRANMAAKSRSPYVLPLARQIALCIGRAFLRLRHNLAVPISAISGNAVLSIILGSMFYNMPNDTNSVFGRGVLLFFTSLVNTTLAAFESVALWDDRPIIEKHVQFGFYRAFAEAIASVIADFPNKLAITFVFNFPLYFLSNLRRTPGAFFTYYLFGLMCLLNGSVIYRSMGAISRTLAGSQPPGAIFVMLLTVYSGFVVPFRDMRPWLKWFSYINPVYYAFESMVINEFSGREFDCTSFIPADPASGDPFVCDGAGARPGATTISGDDYIEAAFGFHKADLWRNLGILIGIFAVFAFVYFVATEFVTMIPPRSDVLLYQQGHMPPVSHRDDEEALPDSRTSTESGKSEEIIQSEGIDTGDRATLLWTSLSYGIKDGKAEKRILKSLDGWVTPGQLTALMGPSGAGKTTLLNVLAERTSVGIITGDKIVDTKYENVAFARKIGYAQQEDTHLPTASVKETLTFSALLRQPPHYSKQEKLDYVDHVIHLLDMESYQHAVVERLNVEQRKRVTIGTELAARPELLLFLDEPTSGLDSDSAWVFCTLLRRLTDSGQAILCTIHQPSGPLLALFDRLIFLNEGHLVYFGSLGAEFSTLIPYFEGYGARKCLSHENPAEWLMEVTNRNSGINWPDIWHNSAESRAIRAECSRMAQRLVKPADKPEALQPRTQETEFATSFGYQLFVVGKRAFQHDWRSPEYLYSKALTTFGCAFVNGVSFWASGYTSQDSQNQIFSLFLLTQIFGSHVQLIMERFYHSRNLYETRERQTRTYSWTVFLTANIAVEFVSQTAMSVIAYLAWYYPLGMWRKALQLGQLDSRSGLIFLLVWSMLILFQTLSQMLMAIMPDIPTGINIANLLYMLSLIFSGVIATPQSLPGFWLFMWRATPLSYYISAIMSTGIAGTTIICSAKDVLTLDPPSGQTCGAYLTGTVPRILNPNATSGCQVCEYTTADSLLSVFSIYYKDRWWQWGVTVVYNVINVVLIFVLYRLIRVPRGAKKQAQDAVDTPIEEIKAGSKE</sequence>
<feature type="region of interest" description="Disordered" evidence="9">
    <location>
        <begin position="1"/>
        <end position="27"/>
    </location>
</feature>
<feature type="region of interest" description="Disordered" evidence="9">
    <location>
        <begin position="702"/>
        <end position="728"/>
    </location>
</feature>
<dbReference type="GO" id="GO:0005524">
    <property type="term" value="F:ATP binding"/>
    <property type="evidence" value="ECO:0007669"/>
    <property type="project" value="UniProtKB-KW"/>
</dbReference>
<keyword evidence="7 10" id="KW-1133">Transmembrane helix</keyword>
<feature type="transmembrane region" description="Helical" evidence="10">
    <location>
        <begin position="450"/>
        <end position="471"/>
    </location>
</feature>
<dbReference type="SMART" id="SM00382">
    <property type="entry name" value="AAA"/>
    <property type="match status" value="2"/>
</dbReference>
<dbReference type="InterPro" id="IPR027417">
    <property type="entry name" value="P-loop_NTPase"/>
</dbReference>
<dbReference type="SUPFAM" id="SSF52540">
    <property type="entry name" value="P-loop containing nucleoside triphosphate hydrolases"/>
    <property type="match status" value="2"/>
</dbReference>
<dbReference type="InterPro" id="IPR010929">
    <property type="entry name" value="PDR_CDR_ABC"/>
</dbReference>
<dbReference type="STRING" id="2025994.A0A2T3AA17"/>
<dbReference type="Pfam" id="PF00005">
    <property type="entry name" value="ABC_tran"/>
    <property type="match status" value="2"/>
</dbReference>
<keyword evidence="8 10" id="KW-0472">Membrane</keyword>
<evidence type="ECO:0000256" key="6">
    <source>
        <dbReference type="ARBA" id="ARBA00022840"/>
    </source>
</evidence>
<protein>
    <submittedName>
        <fullName evidence="12">ABC transporter</fullName>
    </submittedName>
</protein>
<dbReference type="PANTHER" id="PTHR19241">
    <property type="entry name" value="ATP-BINDING CASSETTE TRANSPORTER"/>
    <property type="match status" value="1"/>
</dbReference>
<feature type="transmembrane region" description="Helical" evidence="10">
    <location>
        <begin position="415"/>
        <end position="438"/>
    </location>
</feature>
<evidence type="ECO:0000259" key="11">
    <source>
        <dbReference type="PROSITE" id="PS50893"/>
    </source>
</evidence>
<evidence type="ECO:0000256" key="3">
    <source>
        <dbReference type="ARBA" id="ARBA00022448"/>
    </source>
</evidence>
<gene>
    <name evidence="12" type="ORF">BD289DRAFT_482105</name>
</gene>
<organism evidence="12 13">
    <name type="scientific">Coniella lustricola</name>
    <dbReference type="NCBI Taxonomy" id="2025994"/>
    <lineage>
        <taxon>Eukaryota</taxon>
        <taxon>Fungi</taxon>
        <taxon>Dikarya</taxon>
        <taxon>Ascomycota</taxon>
        <taxon>Pezizomycotina</taxon>
        <taxon>Sordariomycetes</taxon>
        <taxon>Sordariomycetidae</taxon>
        <taxon>Diaporthales</taxon>
        <taxon>Schizoparmaceae</taxon>
        <taxon>Coniella</taxon>
    </lineage>
</organism>
<dbReference type="PROSITE" id="PS50893">
    <property type="entry name" value="ABC_TRANSPORTER_2"/>
    <property type="match status" value="2"/>
</dbReference>
<feature type="transmembrane region" description="Helical" evidence="10">
    <location>
        <begin position="528"/>
        <end position="548"/>
    </location>
</feature>
<dbReference type="Pfam" id="PF06422">
    <property type="entry name" value="PDR_CDR"/>
    <property type="match status" value="1"/>
</dbReference>
<keyword evidence="5" id="KW-0547">Nucleotide-binding</keyword>
<dbReference type="Proteomes" id="UP000241462">
    <property type="component" value="Unassembled WGS sequence"/>
</dbReference>
<dbReference type="Gene3D" id="3.40.50.300">
    <property type="entry name" value="P-loop containing nucleotide triphosphate hydrolases"/>
    <property type="match status" value="2"/>
</dbReference>
<feature type="transmembrane region" description="Helical" evidence="10">
    <location>
        <begin position="659"/>
        <end position="680"/>
    </location>
</feature>
<evidence type="ECO:0000256" key="2">
    <source>
        <dbReference type="ARBA" id="ARBA00006012"/>
    </source>
</evidence>
<feature type="transmembrane region" description="Helical" evidence="10">
    <location>
        <begin position="1229"/>
        <end position="1253"/>
    </location>
</feature>
<feature type="transmembrane region" description="Helical" evidence="10">
    <location>
        <begin position="1194"/>
        <end position="1217"/>
    </location>
</feature>
<evidence type="ECO:0000256" key="5">
    <source>
        <dbReference type="ARBA" id="ARBA00022741"/>
    </source>
</evidence>
<dbReference type="GO" id="GO:0016020">
    <property type="term" value="C:membrane"/>
    <property type="evidence" value="ECO:0007669"/>
    <property type="project" value="UniProtKB-SubCell"/>
</dbReference>
<evidence type="ECO:0000256" key="10">
    <source>
        <dbReference type="SAM" id="Phobius"/>
    </source>
</evidence>
<evidence type="ECO:0000256" key="8">
    <source>
        <dbReference type="ARBA" id="ARBA00023136"/>
    </source>
</evidence>